<dbReference type="EC" id="7.1.1.2" evidence="4 18"/>
<evidence type="ECO:0000259" key="19">
    <source>
        <dbReference type="Pfam" id="PF00361"/>
    </source>
</evidence>
<keyword evidence="10 18" id="KW-1278">Translocase</keyword>
<feature type="transmembrane region" description="Helical" evidence="18">
    <location>
        <begin position="313"/>
        <end position="333"/>
    </location>
</feature>
<evidence type="ECO:0000256" key="15">
    <source>
        <dbReference type="ARBA" id="ARBA00023128"/>
    </source>
</evidence>
<comment type="function">
    <text evidence="18">Core subunit of the mitochondrial membrane respiratory chain NADH dehydrogenase (Complex I) which catalyzes electron transfer from NADH through the respiratory chain, using ubiquinone as an electron acceptor. Essential for the catalytic activity and assembly of complex I.</text>
</comment>
<dbReference type="GO" id="GO:0005743">
    <property type="term" value="C:mitochondrial inner membrane"/>
    <property type="evidence" value="ECO:0007669"/>
    <property type="project" value="UniProtKB-SubCell"/>
</dbReference>
<evidence type="ECO:0000256" key="18">
    <source>
        <dbReference type="RuleBase" id="RU003403"/>
    </source>
</evidence>
<dbReference type="GO" id="GO:0008137">
    <property type="term" value="F:NADH dehydrogenase (ubiquinone) activity"/>
    <property type="evidence" value="ECO:0007669"/>
    <property type="project" value="UniProtKB-EC"/>
</dbReference>
<evidence type="ECO:0000256" key="14">
    <source>
        <dbReference type="ARBA" id="ARBA00023075"/>
    </source>
</evidence>
<dbReference type="PANTHER" id="PTHR46552:SF1">
    <property type="entry name" value="NADH-UBIQUINONE OXIDOREDUCTASE CHAIN 2"/>
    <property type="match status" value="1"/>
</dbReference>
<dbReference type="InterPro" id="IPR050175">
    <property type="entry name" value="Complex_I_Subunit_2"/>
</dbReference>
<geneLocation type="mitochondrion" evidence="20"/>
<dbReference type="EMBL" id="JX913774">
    <property type="protein sequence ID" value="AGC22373.1"/>
    <property type="molecule type" value="Genomic_DNA"/>
</dbReference>
<evidence type="ECO:0000256" key="13">
    <source>
        <dbReference type="ARBA" id="ARBA00023027"/>
    </source>
</evidence>
<evidence type="ECO:0000256" key="4">
    <source>
        <dbReference type="ARBA" id="ARBA00012944"/>
    </source>
</evidence>
<keyword evidence="14 18" id="KW-0830">Ubiquinone</keyword>
<keyword evidence="12 18" id="KW-1133">Transmembrane helix</keyword>
<dbReference type="GO" id="GO:0006120">
    <property type="term" value="P:mitochondrial electron transport, NADH to ubiquinone"/>
    <property type="evidence" value="ECO:0007669"/>
    <property type="project" value="InterPro"/>
</dbReference>
<evidence type="ECO:0000256" key="8">
    <source>
        <dbReference type="ARBA" id="ARBA00022692"/>
    </source>
</evidence>
<keyword evidence="6" id="KW-0813">Transport</keyword>
<proteinExistence type="inferred from homology"/>
<keyword evidence="13 18" id="KW-0520">NAD</keyword>
<feature type="transmembrane region" description="Helical" evidence="18">
    <location>
        <begin position="114"/>
        <end position="136"/>
    </location>
</feature>
<evidence type="ECO:0000313" key="20">
    <source>
        <dbReference type="EMBL" id="AGC22373.1"/>
    </source>
</evidence>
<evidence type="ECO:0000256" key="17">
    <source>
        <dbReference type="ARBA" id="ARBA00049551"/>
    </source>
</evidence>
<name>M4JDU7_9ORTH</name>
<evidence type="ECO:0000256" key="16">
    <source>
        <dbReference type="ARBA" id="ARBA00023136"/>
    </source>
</evidence>
<evidence type="ECO:0000256" key="10">
    <source>
        <dbReference type="ARBA" id="ARBA00022967"/>
    </source>
</evidence>
<feature type="transmembrane region" description="Helical" evidence="18">
    <location>
        <begin position="20"/>
        <end position="40"/>
    </location>
</feature>
<keyword evidence="15 18" id="KW-0496">Mitochondrion</keyword>
<dbReference type="InterPro" id="IPR003917">
    <property type="entry name" value="NADH_UbQ_OxRdtase_chain2"/>
</dbReference>
<keyword evidence="16 18" id="KW-0472">Membrane</keyword>
<protein>
    <recommendedName>
        <fullName evidence="5 18">NADH-ubiquinone oxidoreductase chain 2</fullName>
        <ecNumber evidence="4 18">7.1.1.2</ecNumber>
    </recommendedName>
</protein>
<dbReference type="InterPro" id="IPR001750">
    <property type="entry name" value="ND/Mrp_TM"/>
</dbReference>
<evidence type="ECO:0000256" key="6">
    <source>
        <dbReference type="ARBA" id="ARBA00022448"/>
    </source>
</evidence>
<feature type="transmembrane region" description="Helical" evidence="18">
    <location>
        <begin position="52"/>
        <end position="72"/>
    </location>
</feature>
<feature type="transmembrane region" description="Helical" evidence="18">
    <location>
        <begin position="193"/>
        <end position="212"/>
    </location>
</feature>
<keyword evidence="11 18" id="KW-0249">Electron transport</keyword>
<comment type="function">
    <text evidence="1">Core subunit of the mitochondrial membrane respiratory chain NADH dehydrogenase (Complex I) that is believed to belong to the minimal assembly required for catalysis. Complex I functions in the transfer of electrons from NADH to the respiratory chain. The immediate electron acceptor for the enzyme is believed to be ubiquinone.</text>
</comment>
<comment type="catalytic activity">
    <reaction evidence="17 18">
        <text>a ubiquinone + NADH + 5 H(+)(in) = a ubiquinol + NAD(+) + 4 H(+)(out)</text>
        <dbReference type="Rhea" id="RHEA:29091"/>
        <dbReference type="Rhea" id="RHEA-COMP:9565"/>
        <dbReference type="Rhea" id="RHEA-COMP:9566"/>
        <dbReference type="ChEBI" id="CHEBI:15378"/>
        <dbReference type="ChEBI" id="CHEBI:16389"/>
        <dbReference type="ChEBI" id="CHEBI:17976"/>
        <dbReference type="ChEBI" id="CHEBI:57540"/>
        <dbReference type="ChEBI" id="CHEBI:57945"/>
        <dbReference type="EC" id="7.1.1.2"/>
    </reaction>
</comment>
<reference evidence="20" key="1">
    <citation type="journal article" date="2013" name="Mol. Phylogenet. Evol.">
        <title>Searching for the optimal data partitioning strategy in mitochondrial phylogenomics: A phylogeny of Acridoidea (Insecta: Orthoptera: Caelifera) as a case study.</title>
        <authorList>
            <person name="Leavitt J.R."/>
            <person name="Hiatt K.D."/>
            <person name="Whiting M.F."/>
            <person name="Song H."/>
        </authorList>
    </citation>
    <scope>NUCLEOTIDE SEQUENCE</scope>
</reference>
<feature type="transmembrane region" description="Helical" evidence="18">
    <location>
        <begin position="142"/>
        <end position="161"/>
    </location>
</feature>
<feature type="transmembrane region" description="Helical" evidence="18">
    <location>
        <begin position="264"/>
        <end position="283"/>
    </location>
</feature>
<sequence length="334" mass="38529">MLFLFTLVMGSLVSISSNSWFGVWMGLEINLLSFLFPYYLMTKTKLINETSIKYFIIQALASTMLIFSIIMIQMNFSLYWENLILPTMMISSSLLLKVGAAPLHFWFPEVMSSCSWINCFILMTWQKIAPMMVLSYCLKINMFMFFIVITSMFIGAIGGLNQTSLRQLMAYSSISHIGWMISSMLISETMWETYFLIYSMLSLIMTLMFNQLNMFFMNQLFFLGGEKMETKFILFLSLLSMGGLPPFIGFMPKWLVIQSLIENNLSYLISIMVILTTITLYYYMRVSFSSLILASTENKWMTISEKSKWSQPLSSTIMISSVGLLSMPTILLYL</sequence>
<feature type="transmembrane region" description="Helical" evidence="18">
    <location>
        <begin position="232"/>
        <end position="252"/>
    </location>
</feature>
<keyword evidence="8 18" id="KW-0812">Transmembrane</keyword>
<dbReference type="AlphaFoldDB" id="M4JDU7"/>
<gene>
    <name evidence="20" type="primary">nad2</name>
</gene>
<evidence type="ECO:0000256" key="9">
    <source>
        <dbReference type="ARBA" id="ARBA00022792"/>
    </source>
</evidence>
<evidence type="ECO:0000256" key="12">
    <source>
        <dbReference type="ARBA" id="ARBA00022989"/>
    </source>
</evidence>
<comment type="subcellular location">
    <subcellularLocation>
        <location evidence="2 18">Mitochondrion inner membrane</location>
        <topology evidence="2 18">Multi-pass membrane protein</topology>
    </subcellularLocation>
</comment>
<comment type="similarity">
    <text evidence="3 18">Belongs to the complex I subunit 2 family.</text>
</comment>
<keyword evidence="7 18" id="KW-0679">Respiratory chain</keyword>
<evidence type="ECO:0000256" key="3">
    <source>
        <dbReference type="ARBA" id="ARBA00007012"/>
    </source>
</evidence>
<evidence type="ECO:0000256" key="7">
    <source>
        <dbReference type="ARBA" id="ARBA00022660"/>
    </source>
</evidence>
<dbReference type="PANTHER" id="PTHR46552">
    <property type="entry name" value="NADH-UBIQUINONE OXIDOREDUCTASE CHAIN 2"/>
    <property type="match status" value="1"/>
</dbReference>
<feature type="domain" description="NADH:quinone oxidoreductase/Mrp antiporter transmembrane" evidence="19">
    <location>
        <begin position="17"/>
        <end position="279"/>
    </location>
</feature>
<keyword evidence="9 18" id="KW-0999">Mitochondrion inner membrane</keyword>
<evidence type="ECO:0000256" key="5">
    <source>
        <dbReference type="ARBA" id="ARBA00021008"/>
    </source>
</evidence>
<accession>M4JDU7</accession>
<evidence type="ECO:0000256" key="11">
    <source>
        <dbReference type="ARBA" id="ARBA00022982"/>
    </source>
</evidence>
<evidence type="ECO:0000256" key="2">
    <source>
        <dbReference type="ARBA" id="ARBA00004448"/>
    </source>
</evidence>
<evidence type="ECO:0000256" key="1">
    <source>
        <dbReference type="ARBA" id="ARBA00003257"/>
    </source>
</evidence>
<dbReference type="PRINTS" id="PR01436">
    <property type="entry name" value="NADHDHGNASE2"/>
</dbReference>
<dbReference type="Pfam" id="PF00361">
    <property type="entry name" value="Proton_antipo_M"/>
    <property type="match status" value="1"/>
</dbReference>
<organism evidence="20">
    <name type="scientific">Tanaocerus koebelei</name>
    <dbReference type="NCBI Taxonomy" id="1260746"/>
    <lineage>
        <taxon>Eukaryota</taxon>
        <taxon>Metazoa</taxon>
        <taxon>Ecdysozoa</taxon>
        <taxon>Arthropoda</taxon>
        <taxon>Hexapoda</taxon>
        <taxon>Insecta</taxon>
        <taxon>Pterygota</taxon>
        <taxon>Neoptera</taxon>
        <taxon>Polyneoptera</taxon>
        <taxon>Orthoptera</taxon>
        <taxon>Caelifera</taxon>
        <taxon>Acrididea</taxon>
        <taxon>Acridomorpha</taxon>
        <taxon>Pneumoroidea</taxon>
        <taxon>Pneumoridae</taxon>
        <taxon>Tanaocerus</taxon>
    </lineage>
</organism>